<dbReference type="Pfam" id="PF03572">
    <property type="entry name" value="Peptidase_S41"/>
    <property type="match status" value="1"/>
</dbReference>
<dbReference type="Gene3D" id="3.30.750.44">
    <property type="match status" value="1"/>
</dbReference>
<dbReference type="GO" id="GO:0006508">
    <property type="term" value="P:proteolysis"/>
    <property type="evidence" value="ECO:0007669"/>
    <property type="project" value="InterPro"/>
</dbReference>
<dbReference type="InterPro" id="IPR005151">
    <property type="entry name" value="Tail-specific_protease"/>
</dbReference>
<dbReference type="SUPFAM" id="SSF52096">
    <property type="entry name" value="ClpP/crotonase"/>
    <property type="match status" value="1"/>
</dbReference>
<reference evidence="3 4" key="1">
    <citation type="submission" date="2015-08" db="EMBL/GenBank/DDBJ databases">
        <authorList>
            <person name="Babu N.S."/>
            <person name="Beckwith C.J."/>
            <person name="Beseler K.G."/>
            <person name="Brison A."/>
            <person name="Carone J.V."/>
            <person name="Caskin T.P."/>
            <person name="Diamond M."/>
            <person name="Durham M.E."/>
            <person name="Foxe J.M."/>
            <person name="Go M."/>
            <person name="Henderson B.A."/>
            <person name="Jones I.B."/>
            <person name="McGettigan J.A."/>
            <person name="Micheletti S.J."/>
            <person name="Nasrallah M.E."/>
            <person name="Ortiz D."/>
            <person name="Piller C.R."/>
            <person name="Privatt S.R."/>
            <person name="Schneider S.L."/>
            <person name="Sharp S."/>
            <person name="Smith T.C."/>
            <person name="Stanton J.D."/>
            <person name="Ullery H.E."/>
            <person name="Wilson R.J."/>
            <person name="Serrano M.G."/>
            <person name="Buck G."/>
            <person name="Lee V."/>
            <person name="Wang Y."/>
            <person name="Carvalho R."/>
            <person name="Voegtly L."/>
            <person name="Shi R."/>
            <person name="Duckworth R."/>
            <person name="Johnson A."/>
            <person name="Loviza R."/>
            <person name="Walstead R."/>
            <person name="Shah Z."/>
            <person name="Kiflezghi M."/>
            <person name="Wade K."/>
            <person name="Ball S.L."/>
            <person name="Bradley K.W."/>
            <person name="Asai D.J."/>
            <person name="Bowman C.A."/>
            <person name="Russell D.A."/>
            <person name="Pope W.H."/>
            <person name="Jacobs-Sera D."/>
            <person name="Hendrix R.W."/>
            <person name="Hatfull G.F."/>
        </authorList>
    </citation>
    <scope>NUCLEOTIDE SEQUENCE [LARGE SCALE GENOMIC DNA]</scope>
    <source>
        <strain evidence="3 4">DSM 27648</strain>
    </source>
</reference>
<protein>
    <recommendedName>
        <fullName evidence="2">Tail specific protease domain-containing protein</fullName>
    </recommendedName>
</protein>
<sequence>MTTMSRPQRISPVHRLACALALSILAALTSLAAAGCSSSPDAPQAGEFEDFLGHATHLGSSLYRINATTEGSSDRATGSCVEPGAPERIYSFTAPADGIARFAQSGTAPALHVRERWDDPATERACNADVNPLTGKADVFVEVHAGQTLYVFADNQDAESSGPFVLDYELLPLFPDLAPLKGVYRSRGYGLVLAIEGDAVHLFEASAHHCLVSLEGPTASLASVVDHIAPGPSPGTLALDINGSFTTIVFERVDALPEPCRNGGTPRIGSPGYRDDALGLFDVFAQTFRDHYTFFDLRGVDWEASVASERAKLTSTSTDAELFASFSSLLAPLHDGHASVHTLEDDFESKPQEIQSVFESEHGALNLPGDVATYVHDQLVLARAAADNAIVGPVGRYQKHLVYGRLPGNVGYLRIHHFMWFRSELGLFLDALDTALASLSDTSRLVLDVRWNGGGSDVAAVEVARRFALDSRVFATKRARDGAGWTATRELMVAPSASPYAGKVALLVSGSTASAGEVFTLALRGRPNVQVIGWPTDGAFSDVLERQLPNGWQFGLSNEEYRAADGRVYEAIGVPPDLLLQGDAYPRVDRIDGVDRVLANVLAVMAK</sequence>
<dbReference type="KEGG" id="llu:AKJ09_05831"/>
<dbReference type="PANTHER" id="PTHR32060:SF30">
    <property type="entry name" value="CARBOXY-TERMINAL PROCESSING PROTEASE CTPA"/>
    <property type="match status" value="1"/>
</dbReference>
<keyword evidence="4" id="KW-1185">Reference proteome</keyword>
<dbReference type="Gene3D" id="3.90.226.10">
    <property type="entry name" value="2-enoyl-CoA Hydratase, Chain A, domain 1"/>
    <property type="match status" value="1"/>
</dbReference>
<dbReference type="GO" id="GO:0004175">
    <property type="term" value="F:endopeptidase activity"/>
    <property type="evidence" value="ECO:0007669"/>
    <property type="project" value="TreeGrafter"/>
</dbReference>
<dbReference type="GO" id="GO:0030288">
    <property type="term" value="C:outer membrane-bounded periplasmic space"/>
    <property type="evidence" value="ECO:0007669"/>
    <property type="project" value="TreeGrafter"/>
</dbReference>
<dbReference type="STRING" id="1391654.AKJ09_05831"/>
<feature type="domain" description="Tail specific protease" evidence="2">
    <location>
        <begin position="387"/>
        <end position="581"/>
    </location>
</feature>
<dbReference type="AlphaFoldDB" id="A0A0K1Q096"/>
<organism evidence="3 4">
    <name type="scientific">Labilithrix luteola</name>
    <dbReference type="NCBI Taxonomy" id="1391654"/>
    <lineage>
        <taxon>Bacteria</taxon>
        <taxon>Pseudomonadati</taxon>
        <taxon>Myxococcota</taxon>
        <taxon>Polyangia</taxon>
        <taxon>Polyangiales</taxon>
        <taxon>Labilitrichaceae</taxon>
        <taxon>Labilithrix</taxon>
    </lineage>
</organism>
<keyword evidence="1" id="KW-0732">Signal</keyword>
<dbReference type="GO" id="GO:0008236">
    <property type="term" value="F:serine-type peptidase activity"/>
    <property type="evidence" value="ECO:0007669"/>
    <property type="project" value="InterPro"/>
</dbReference>
<name>A0A0K1Q096_9BACT</name>
<evidence type="ECO:0000313" key="3">
    <source>
        <dbReference type="EMBL" id="AKU99167.1"/>
    </source>
</evidence>
<evidence type="ECO:0000313" key="4">
    <source>
        <dbReference type="Proteomes" id="UP000064967"/>
    </source>
</evidence>
<dbReference type="Proteomes" id="UP000064967">
    <property type="component" value="Chromosome"/>
</dbReference>
<dbReference type="InterPro" id="IPR029045">
    <property type="entry name" value="ClpP/crotonase-like_dom_sf"/>
</dbReference>
<dbReference type="SMART" id="SM00245">
    <property type="entry name" value="TSPc"/>
    <property type="match status" value="1"/>
</dbReference>
<evidence type="ECO:0000259" key="2">
    <source>
        <dbReference type="SMART" id="SM00245"/>
    </source>
</evidence>
<proteinExistence type="predicted"/>
<feature type="signal peptide" evidence="1">
    <location>
        <begin position="1"/>
        <end position="32"/>
    </location>
</feature>
<feature type="chain" id="PRO_5005466922" description="Tail specific protease domain-containing protein" evidence="1">
    <location>
        <begin position="33"/>
        <end position="607"/>
    </location>
</feature>
<dbReference type="CDD" id="cd07563">
    <property type="entry name" value="Peptidase_S41_IRBP"/>
    <property type="match status" value="1"/>
</dbReference>
<dbReference type="GO" id="GO:0007165">
    <property type="term" value="P:signal transduction"/>
    <property type="evidence" value="ECO:0007669"/>
    <property type="project" value="TreeGrafter"/>
</dbReference>
<accession>A0A0K1Q096</accession>
<dbReference type="EMBL" id="CP012333">
    <property type="protein sequence ID" value="AKU99167.1"/>
    <property type="molecule type" value="Genomic_DNA"/>
</dbReference>
<evidence type="ECO:0000256" key="1">
    <source>
        <dbReference type="SAM" id="SignalP"/>
    </source>
</evidence>
<dbReference type="PANTHER" id="PTHR32060">
    <property type="entry name" value="TAIL-SPECIFIC PROTEASE"/>
    <property type="match status" value="1"/>
</dbReference>
<gene>
    <name evidence="3" type="ORF">AKJ09_05831</name>
</gene>